<accession>A0ABW8SM11</accession>
<evidence type="ECO:0000313" key="1">
    <source>
        <dbReference type="EMBL" id="MFL0196223.1"/>
    </source>
</evidence>
<protein>
    <submittedName>
        <fullName evidence="1">Uncharacterized protein</fullName>
    </submittedName>
</protein>
<sequence>MNLLEKFFKVANVTIDKIWNQNINRHLIQINPQFIESEEIISKYNESNERMEQIRKSIQNNYSS</sequence>
<reference evidence="1 2" key="1">
    <citation type="submission" date="2024-11" db="EMBL/GenBank/DDBJ databases">
        <authorList>
            <person name="Heng Y.C."/>
            <person name="Lim A.C.H."/>
            <person name="Lee J.K.Y."/>
            <person name="Kittelmann S."/>
        </authorList>
    </citation>
    <scope>NUCLEOTIDE SEQUENCE [LARGE SCALE GENOMIC DNA]</scope>
    <source>
        <strain evidence="1 2">WILCCON 0269</strain>
    </source>
</reference>
<gene>
    <name evidence="1" type="ORF">ACJDU8_11710</name>
</gene>
<dbReference type="RefSeq" id="WP_406792334.1">
    <property type="nucleotide sequence ID" value="NZ_JBJHZX010000016.1"/>
</dbReference>
<evidence type="ECO:0000313" key="2">
    <source>
        <dbReference type="Proteomes" id="UP001623660"/>
    </source>
</evidence>
<organism evidence="1 2">
    <name type="scientific">Candidatus Clostridium eludens</name>
    <dbReference type="NCBI Taxonomy" id="3381663"/>
    <lineage>
        <taxon>Bacteria</taxon>
        <taxon>Bacillati</taxon>
        <taxon>Bacillota</taxon>
        <taxon>Clostridia</taxon>
        <taxon>Eubacteriales</taxon>
        <taxon>Clostridiaceae</taxon>
        <taxon>Clostridium</taxon>
    </lineage>
</organism>
<proteinExistence type="predicted"/>
<keyword evidence="2" id="KW-1185">Reference proteome</keyword>
<dbReference type="EMBL" id="JBJHZX010000016">
    <property type="protein sequence ID" value="MFL0196223.1"/>
    <property type="molecule type" value="Genomic_DNA"/>
</dbReference>
<dbReference type="Proteomes" id="UP001623660">
    <property type="component" value="Unassembled WGS sequence"/>
</dbReference>
<name>A0ABW8SM11_9CLOT</name>
<comment type="caution">
    <text evidence="1">The sequence shown here is derived from an EMBL/GenBank/DDBJ whole genome shotgun (WGS) entry which is preliminary data.</text>
</comment>